<protein>
    <recommendedName>
        <fullName evidence="2">KAP NTPase domain-containing protein</fullName>
    </recommendedName>
</protein>
<organism evidence="3 4">
    <name type="scientific">Comamonas testosteroni</name>
    <name type="common">Pseudomonas testosteroni</name>
    <dbReference type="NCBI Taxonomy" id="285"/>
    <lineage>
        <taxon>Bacteria</taxon>
        <taxon>Pseudomonadati</taxon>
        <taxon>Pseudomonadota</taxon>
        <taxon>Betaproteobacteria</taxon>
        <taxon>Burkholderiales</taxon>
        <taxon>Comamonadaceae</taxon>
        <taxon>Comamonas</taxon>
    </lineage>
</organism>
<dbReference type="EMBL" id="BKBW01000005">
    <property type="protein sequence ID" value="GEQ75949.1"/>
    <property type="molecule type" value="Genomic_DNA"/>
</dbReference>
<reference evidence="3 4" key="1">
    <citation type="journal article" date="2019" name="Microbiol. Resour. Announc.">
        <title>Draft Genome Sequence of Comamonas testosteroni TA441, a Bacterium That Has a Cryptic Phenol Degradation Gene Cluster.</title>
        <authorList>
            <person name="Arai H."/>
            <person name="Ishii M."/>
        </authorList>
    </citation>
    <scope>NUCLEOTIDE SEQUENCE [LARGE SCALE GENOMIC DNA]</scope>
    <source>
        <strain evidence="3 4">TA441</strain>
    </source>
</reference>
<dbReference type="Proteomes" id="UP000323105">
    <property type="component" value="Unassembled WGS sequence"/>
</dbReference>
<proteinExistence type="predicted"/>
<dbReference type="Pfam" id="PF07693">
    <property type="entry name" value="KAP_NTPase"/>
    <property type="match status" value="1"/>
</dbReference>
<keyword evidence="1" id="KW-0812">Transmembrane</keyword>
<gene>
    <name evidence="3" type="ORF">CTTA_2954</name>
</gene>
<keyword evidence="1" id="KW-0472">Membrane</keyword>
<comment type="caution">
    <text evidence="3">The sequence shown here is derived from an EMBL/GenBank/DDBJ whole genome shotgun (WGS) entry which is preliminary data.</text>
</comment>
<keyword evidence="1" id="KW-1133">Transmembrane helix</keyword>
<accession>A0A5A7MGF9</accession>
<dbReference type="SUPFAM" id="SSF52540">
    <property type="entry name" value="P-loop containing nucleoside triphosphate hydrolases"/>
    <property type="match status" value="1"/>
</dbReference>
<evidence type="ECO:0000313" key="4">
    <source>
        <dbReference type="Proteomes" id="UP000323105"/>
    </source>
</evidence>
<dbReference type="Gene3D" id="3.40.50.300">
    <property type="entry name" value="P-loop containing nucleotide triphosphate hydrolases"/>
    <property type="match status" value="1"/>
</dbReference>
<dbReference type="InterPro" id="IPR011646">
    <property type="entry name" value="KAP_P-loop"/>
</dbReference>
<evidence type="ECO:0000256" key="1">
    <source>
        <dbReference type="SAM" id="Phobius"/>
    </source>
</evidence>
<evidence type="ECO:0000259" key="2">
    <source>
        <dbReference type="Pfam" id="PF07693"/>
    </source>
</evidence>
<evidence type="ECO:0000313" key="3">
    <source>
        <dbReference type="EMBL" id="GEQ75949.1"/>
    </source>
</evidence>
<dbReference type="RefSeq" id="WP_149355960.1">
    <property type="nucleotide sequence ID" value="NZ_BKBW01000005.1"/>
</dbReference>
<feature type="transmembrane region" description="Helical" evidence="1">
    <location>
        <begin position="126"/>
        <end position="144"/>
    </location>
</feature>
<feature type="transmembrane region" description="Helical" evidence="1">
    <location>
        <begin position="20"/>
        <end position="43"/>
    </location>
</feature>
<sequence length="976" mass="111738">MEKCVISTKNPEIKMPELQVFVRSLIVGFAIAEVLRIAFYLGTSFEQSFSEIPPWLLVVGSLSAPICLAYFTLRGGFNKIKNMYSSRRIELLIALAIGIWGNYLLSTKLEKFHKIFQDANPQWAPVAFIFLCTIFLSPIIQFIFKSPKKSSQLYFIVDDEAKSESEDVLDNKQQAKSFAETVLASGSHSGLVFGVDGPWGVGKTSFINFAEQYWTDNDQVIVCRFEPLRYASEPDLTGRLIRDLSASIQKSVFAPEFRSTASRYSRLIRGKADFSFFGFKLSLDPSLETFDDLLEDINDVLIRIDRRVIIVIDDLDRLDAKSINNVLFATRRTFRLSQATYILCYDTEVLAVGKGDDSSAREFLEKFVTVKLSLFVDSSSLISFLRRDWQVSENHLISVPSDTMIKLGEILDELADILDGDLTSDYWPLVGSLRKVKRFINALLMMQMEKSDLSQTDFNKTDLINLVLLHLYYPGIFRRIYTEETDGRTGIFSVKRDEHVPDYINSDHFNNFLECCDNGGKFLLKQLFDVEYLGLQNWRNLSEEFYTSRACFNHPNSRNLEKFLKLIVRFATPEPHETFIMYQNAVHQFRQGTKASSILESFRLSSEHLEYAHDQFWRILVSQSHDLTVGPAQDAIGTIIDYLPRYSSAKEEDRGLRQRSIFSLLKLLDNSGWGRTENRHLPNSSENIVEIAWRIFGENKYSGKSIIQQLAAPDRGILGWYDLMIFRLHCSFDRGGQLHNLQSALIIHQDKNAPTAGSVNQLAKFEMRLISQRIFSLFKSTYIDSNLNIFDEIDATQDHLFLGDFYKKNKEFSDDKHLAYIISASRSTIKSFLIYQLTNSLPPEGSGVGCGFYDEMGNKDAHGISTAMNAYLFNVCFNTALNPRNALHFIDYCLLNLTSPFYNGLEDYIPTKTGITKAINSKELGEYWSYNNKIIREISTKEKNRKIALSNNVFTYDKYLQKIFDVLDEISVENGQ</sequence>
<feature type="transmembrane region" description="Helical" evidence="1">
    <location>
        <begin position="55"/>
        <end position="77"/>
    </location>
</feature>
<feature type="domain" description="KAP NTPase" evidence="2">
    <location>
        <begin position="172"/>
        <end position="448"/>
    </location>
</feature>
<dbReference type="InterPro" id="IPR027417">
    <property type="entry name" value="P-loop_NTPase"/>
</dbReference>
<name>A0A5A7MGF9_COMTE</name>
<dbReference type="AlphaFoldDB" id="A0A5A7MGF9"/>